<dbReference type="RefSeq" id="XP_018700978.1">
    <property type="nucleotide sequence ID" value="XM_018851896.1"/>
</dbReference>
<dbReference type="SUPFAM" id="SSF56112">
    <property type="entry name" value="Protein kinase-like (PK-like)"/>
    <property type="match status" value="1"/>
</dbReference>
<proteinExistence type="predicted"/>
<protein>
    <submittedName>
        <fullName evidence="3">Protein kinase-like domain protein</fullName>
    </submittedName>
</protein>
<organism evidence="3 4">
    <name type="scientific">Cordyceps fumosorosea (strain ARSEF 2679)</name>
    <name type="common">Isaria fumosorosea</name>
    <dbReference type="NCBI Taxonomy" id="1081104"/>
    <lineage>
        <taxon>Eukaryota</taxon>
        <taxon>Fungi</taxon>
        <taxon>Dikarya</taxon>
        <taxon>Ascomycota</taxon>
        <taxon>Pezizomycotina</taxon>
        <taxon>Sordariomycetes</taxon>
        <taxon>Hypocreomycetidae</taxon>
        <taxon>Hypocreales</taxon>
        <taxon>Cordycipitaceae</taxon>
        <taxon>Cordyceps</taxon>
    </lineage>
</organism>
<dbReference type="GO" id="GO:0005634">
    <property type="term" value="C:nucleus"/>
    <property type="evidence" value="ECO:0007669"/>
    <property type="project" value="TreeGrafter"/>
</dbReference>
<dbReference type="STRING" id="1081104.A0A167MS19"/>
<feature type="domain" description="Protein kinase" evidence="2">
    <location>
        <begin position="240"/>
        <end position="500"/>
    </location>
</feature>
<feature type="region of interest" description="Disordered" evidence="1">
    <location>
        <begin position="64"/>
        <end position="84"/>
    </location>
</feature>
<keyword evidence="4" id="KW-1185">Reference proteome</keyword>
<reference evidence="3 4" key="1">
    <citation type="journal article" date="2016" name="Genome Biol. Evol.">
        <title>Divergent and convergent evolution of fungal pathogenicity.</title>
        <authorList>
            <person name="Shang Y."/>
            <person name="Xiao G."/>
            <person name="Zheng P."/>
            <person name="Cen K."/>
            <person name="Zhan S."/>
            <person name="Wang C."/>
        </authorList>
    </citation>
    <scope>NUCLEOTIDE SEQUENCE [LARGE SCALE GENOMIC DNA]</scope>
    <source>
        <strain evidence="3 4">ARSEF 2679</strain>
    </source>
</reference>
<dbReference type="GO" id="GO:0004674">
    <property type="term" value="F:protein serine/threonine kinase activity"/>
    <property type="evidence" value="ECO:0007669"/>
    <property type="project" value="TreeGrafter"/>
</dbReference>
<evidence type="ECO:0000313" key="3">
    <source>
        <dbReference type="EMBL" id="OAA54692.1"/>
    </source>
</evidence>
<dbReference type="InterPro" id="IPR000719">
    <property type="entry name" value="Prot_kinase_dom"/>
</dbReference>
<dbReference type="EMBL" id="AZHB01000028">
    <property type="protein sequence ID" value="OAA54692.1"/>
    <property type="molecule type" value="Genomic_DNA"/>
</dbReference>
<dbReference type="PROSITE" id="PS50011">
    <property type="entry name" value="PROTEIN_KINASE_DOM"/>
    <property type="match status" value="1"/>
</dbReference>
<dbReference type="Pfam" id="PF00069">
    <property type="entry name" value="Pkinase"/>
    <property type="match status" value="1"/>
</dbReference>
<dbReference type="GeneID" id="30024585"/>
<evidence type="ECO:0000313" key="4">
    <source>
        <dbReference type="Proteomes" id="UP000076744"/>
    </source>
</evidence>
<sequence>MAVLTLTPYNAEAKLEFFRVADWLQKQDATDVARVHARKYIYIRDEPVQDVGVAQILRRRLTGIVSRSPSSSPPGQQPHSTSPVRSVDIWSGFYYLDLGEPPFNPKRGWVAGRLRPNQKPNDLVLSVSQDPNVMVRQTHAVFQLSDMGSFTVHSRANMATVNEETLADLDGPYYLQDTNAIMTFGYLKYRVAYSPFWGSDKYQPAAEKYLNLIGKQQNVLWKYFETPWGETPIRIGEWRISSSGTVATGGSGRVSIGSNSAGQVAALKRISISNSQSRYGVAARRDTIRKITHLAQKAGEDRVLLLLDIIDDDPSGSNRAVDTWFVLQPVVPETLVKTCKRWFQKDQMSKLKLVKTVMIEILGALQFLHSNRWMHGDLKPGNVGIRDPKADQLEIVLIDMDEATPVPSTGKVQCNPESGGTLGWISPEREMADYDESCDLWSLGLLAVWLINDGRHPWKFSVNPWQSWKRGRTLTESLPLLYEGFFVIPMLEQPNSKSQD</sequence>
<gene>
    <name evidence="3" type="ORF">ISF_08293</name>
</gene>
<accession>A0A167MS19</accession>
<name>A0A167MS19_CORFA</name>
<comment type="caution">
    <text evidence="3">The sequence shown here is derived from an EMBL/GenBank/DDBJ whole genome shotgun (WGS) entry which is preliminary data.</text>
</comment>
<evidence type="ECO:0000259" key="2">
    <source>
        <dbReference type="PROSITE" id="PS50011"/>
    </source>
</evidence>
<dbReference type="InterPro" id="IPR011009">
    <property type="entry name" value="Kinase-like_dom_sf"/>
</dbReference>
<keyword evidence="3" id="KW-0808">Transferase</keyword>
<dbReference type="SMART" id="SM00220">
    <property type="entry name" value="S_TKc"/>
    <property type="match status" value="1"/>
</dbReference>
<evidence type="ECO:0000256" key="1">
    <source>
        <dbReference type="SAM" id="MobiDB-lite"/>
    </source>
</evidence>
<dbReference type="AlphaFoldDB" id="A0A167MS19"/>
<dbReference type="PANTHER" id="PTHR44167">
    <property type="entry name" value="OVARIAN-SPECIFIC SERINE/THREONINE-PROTEIN KINASE LOK-RELATED"/>
    <property type="match status" value="1"/>
</dbReference>
<dbReference type="Gene3D" id="1.10.510.10">
    <property type="entry name" value="Transferase(Phosphotransferase) domain 1"/>
    <property type="match status" value="1"/>
</dbReference>
<dbReference type="OrthoDB" id="5979581at2759"/>
<dbReference type="PANTHER" id="PTHR44167:SF24">
    <property type="entry name" value="SERINE_THREONINE-PROTEIN KINASE CHK2"/>
    <property type="match status" value="1"/>
</dbReference>
<dbReference type="GO" id="GO:0044773">
    <property type="term" value="P:mitotic DNA damage checkpoint signaling"/>
    <property type="evidence" value="ECO:0007669"/>
    <property type="project" value="TreeGrafter"/>
</dbReference>
<dbReference type="GO" id="GO:0005524">
    <property type="term" value="F:ATP binding"/>
    <property type="evidence" value="ECO:0007669"/>
    <property type="project" value="InterPro"/>
</dbReference>
<keyword evidence="3" id="KW-0418">Kinase</keyword>
<dbReference type="Proteomes" id="UP000076744">
    <property type="component" value="Unassembled WGS sequence"/>
</dbReference>